<evidence type="ECO:0008006" key="3">
    <source>
        <dbReference type="Google" id="ProtNLM"/>
    </source>
</evidence>
<name>A0ABU6CPD8_9ACTN</name>
<dbReference type="RefSeq" id="WP_324774690.1">
    <property type="nucleotide sequence ID" value="NZ_BAAATS010000017.1"/>
</dbReference>
<dbReference type="Proteomes" id="UP001352223">
    <property type="component" value="Unassembled WGS sequence"/>
</dbReference>
<organism evidence="1 2">
    <name type="scientific">Streptomyces kunmingensis</name>
    <dbReference type="NCBI Taxonomy" id="68225"/>
    <lineage>
        <taxon>Bacteria</taxon>
        <taxon>Bacillati</taxon>
        <taxon>Actinomycetota</taxon>
        <taxon>Actinomycetes</taxon>
        <taxon>Kitasatosporales</taxon>
        <taxon>Streptomycetaceae</taxon>
        <taxon>Streptomyces</taxon>
    </lineage>
</organism>
<sequence>MVGAASVGIGLTTVPQAVASETCTSTTGARVCFETYGDHFFVYDTSEDGHRAAVKYYWDGSGGNYYCEKTDGAGGTPKDCNRDLPENVRVYFRADVCEGPCNREGAVVRTSAWDDALNVN</sequence>
<accession>A0ABU6CPD8</accession>
<evidence type="ECO:0000313" key="2">
    <source>
        <dbReference type="Proteomes" id="UP001352223"/>
    </source>
</evidence>
<reference evidence="1 2" key="1">
    <citation type="submission" date="2022-10" db="EMBL/GenBank/DDBJ databases">
        <authorList>
            <person name="Xie J."/>
            <person name="Shen N."/>
        </authorList>
    </citation>
    <scope>NUCLEOTIDE SEQUENCE [LARGE SCALE GENOMIC DNA]</scope>
    <source>
        <strain evidence="1 2">DSM 41681</strain>
    </source>
</reference>
<proteinExistence type="predicted"/>
<dbReference type="EMBL" id="JAOZYB010000346">
    <property type="protein sequence ID" value="MEB3965942.1"/>
    <property type="molecule type" value="Genomic_DNA"/>
</dbReference>
<evidence type="ECO:0000313" key="1">
    <source>
        <dbReference type="EMBL" id="MEB3965942.1"/>
    </source>
</evidence>
<gene>
    <name evidence="1" type="ORF">OKJ48_37830</name>
</gene>
<comment type="caution">
    <text evidence="1">The sequence shown here is derived from an EMBL/GenBank/DDBJ whole genome shotgun (WGS) entry which is preliminary data.</text>
</comment>
<protein>
    <recommendedName>
        <fullName evidence="3">Secreted protein</fullName>
    </recommendedName>
</protein>
<keyword evidence="2" id="KW-1185">Reference proteome</keyword>